<dbReference type="AlphaFoldDB" id="A0A367ZSF9"/>
<sequence>MTALFFLFSTLGAYAQAVTPVAPTQPIDAASLFANNPTVSLLNGNISTLENSLQQIQNVAAPLYQRLAPSNMETMSIAERIRAIVGNTKDMIQMGVETYKGQVNDWNAAHGITPDTTFEGELGVGLAQLGVEAGKLPLGGKGDLAVSKLKSIIEAIKARLATIINLIKAKLVALAQKVGLLKQKSADEAKAPRKDQEGAMGAPLAEVQYADTFAGKLAKGVNEGAQAAKTSLKNSFSFTNLAITTTVAVGTNLAMDMIRGEKPSLGKAVKAVASAEFAGSVVGSALGAAGGQFVGTLVKTFLPGPIGAIAGSLLPVMLGSAGGQMGSSLAGDLKRGQFSLARAWKSIDKVELVGSSIGSTIGMALGAPIPILGPIIGGIVGGILGGKVAKWIAGAVKGGNLNNIQLINRGKNFTPETPKSGITIGESSGLGIFTGGQVGTGLTPVGDAKPISGNLQQVERQYYETYLQYNRLVEAGKTEEAKKVFGELKILSDQYNALKNQAR</sequence>
<comment type="caution">
    <text evidence="2">The sequence shown here is derived from an EMBL/GenBank/DDBJ whole genome shotgun (WGS) entry which is preliminary data.</text>
</comment>
<accession>A0A367ZSF9</accession>
<name>A0A367ZSF9_9BACT</name>
<reference evidence="2 3" key="1">
    <citation type="submission" date="2018-05" db="EMBL/GenBank/DDBJ databases">
        <title>A metagenomic window into the 2 km-deep terrestrial subsurface aquifer revealed taxonomically and functionally diverse microbial community comprising novel uncultured bacterial lineages.</title>
        <authorList>
            <person name="Kadnikov V.V."/>
            <person name="Mardanov A.V."/>
            <person name="Beletsky A.V."/>
            <person name="Banks D."/>
            <person name="Pimenov N.V."/>
            <person name="Frank Y.A."/>
            <person name="Karnachuk O.V."/>
            <person name="Ravin N.V."/>
        </authorList>
    </citation>
    <scope>NUCLEOTIDE SEQUENCE [LARGE SCALE GENOMIC DNA]</scope>
    <source>
        <strain evidence="2">BY5</strain>
    </source>
</reference>
<feature type="signal peptide" evidence="1">
    <location>
        <begin position="1"/>
        <end position="15"/>
    </location>
</feature>
<organism evidence="2 3">
    <name type="scientific">Candidatus Ozemobacter sibiricus</name>
    <dbReference type="NCBI Taxonomy" id="2268124"/>
    <lineage>
        <taxon>Bacteria</taxon>
        <taxon>Candidatus Ozemobacteria</taxon>
        <taxon>Candidatus Ozemobacterales</taxon>
        <taxon>Candidatus Ozemobacteraceae</taxon>
        <taxon>Candidatus Ozemobacter</taxon>
    </lineage>
</organism>
<feature type="chain" id="PRO_5016702686" evidence="1">
    <location>
        <begin position="16"/>
        <end position="503"/>
    </location>
</feature>
<dbReference type="EMBL" id="QOQW01000007">
    <property type="protein sequence ID" value="RCK80312.1"/>
    <property type="molecule type" value="Genomic_DNA"/>
</dbReference>
<protein>
    <submittedName>
        <fullName evidence="2">Uncharacterized protein</fullName>
    </submittedName>
</protein>
<evidence type="ECO:0000313" key="3">
    <source>
        <dbReference type="Proteomes" id="UP000252355"/>
    </source>
</evidence>
<evidence type="ECO:0000313" key="2">
    <source>
        <dbReference type="EMBL" id="RCK80312.1"/>
    </source>
</evidence>
<evidence type="ECO:0000256" key="1">
    <source>
        <dbReference type="SAM" id="SignalP"/>
    </source>
</evidence>
<dbReference type="Proteomes" id="UP000252355">
    <property type="component" value="Unassembled WGS sequence"/>
</dbReference>
<keyword evidence="1" id="KW-0732">Signal</keyword>
<proteinExistence type="predicted"/>
<gene>
    <name evidence="2" type="ORF">OZSIB_3494</name>
</gene>